<organism evidence="1 2">
    <name type="scientific">Blastomonas fulva</name>
    <dbReference type="NCBI Taxonomy" id="1550728"/>
    <lineage>
        <taxon>Bacteria</taxon>
        <taxon>Pseudomonadati</taxon>
        <taxon>Pseudomonadota</taxon>
        <taxon>Alphaproteobacteria</taxon>
        <taxon>Sphingomonadales</taxon>
        <taxon>Sphingomonadaceae</taxon>
        <taxon>Blastomonas</taxon>
    </lineage>
</organism>
<evidence type="ECO:0000313" key="1">
    <source>
        <dbReference type="EMBL" id="ASR51878.1"/>
    </source>
</evidence>
<protein>
    <submittedName>
        <fullName evidence="1">Uncharacterized protein</fullName>
    </submittedName>
</protein>
<reference evidence="1 2" key="1">
    <citation type="submission" date="2017-03" db="EMBL/GenBank/DDBJ databases">
        <title>Complete genome sequence of Blastomonas fulva degrading microcsystin LR.</title>
        <authorList>
            <person name="Lee H.-g."/>
            <person name="Jin L."/>
            <person name="oh H.-M."/>
        </authorList>
    </citation>
    <scope>NUCLEOTIDE SEQUENCE [LARGE SCALE GENOMIC DNA]</scope>
    <source>
        <strain evidence="1 2">T2</strain>
    </source>
</reference>
<dbReference type="RefSeq" id="WP_021691178.1">
    <property type="nucleotide sequence ID" value="NZ_CP020083.1"/>
</dbReference>
<dbReference type="GeneID" id="303486043"/>
<dbReference type="EMBL" id="CP020083">
    <property type="protein sequence ID" value="ASR51878.1"/>
    <property type="molecule type" value="Genomic_DNA"/>
</dbReference>
<dbReference type="Proteomes" id="UP000258016">
    <property type="component" value="Chromosome"/>
</dbReference>
<dbReference type="InterPro" id="IPR044856">
    <property type="entry name" value="Malate_synth_C_sf"/>
</dbReference>
<gene>
    <name evidence="1" type="ORF">B5J99_10720</name>
</gene>
<sequence>MGDPIDVDAVLYGLMDELAAIEHERWSHWQRYMHSKGVRQADGSLVLPAELVERWDRQAATDYHDLSAKEKQSDRDQVSRYLPLIATALNARS</sequence>
<dbReference type="Gene3D" id="1.20.1220.12">
    <property type="entry name" value="Malate synthase, domain III"/>
    <property type="match status" value="1"/>
</dbReference>
<accession>A0ABM6M7M5</accession>
<name>A0ABM6M7M5_9SPHN</name>
<proteinExistence type="predicted"/>
<keyword evidence="2" id="KW-1185">Reference proteome</keyword>
<evidence type="ECO:0000313" key="2">
    <source>
        <dbReference type="Proteomes" id="UP000258016"/>
    </source>
</evidence>